<dbReference type="Proteomes" id="UP000319894">
    <property type="component" value="Unassembled WGS sequence"/>
</dbReference>
<dbReference type="EMBL" id="QMDX01000003">
    <property type="protein sequence ID" value="TSD14862.1"/>
    <property type="molecule type" value="Genomic_DNA"/>
</dbReference>
<dbReference type="InParanoid" id="A0A554NBW5"/>
<dbReference type="InterPro" id="IPR006683">
    <property type="entry name" value="Thioestr_dom"/>
</dbReference>
<dbReference type="Pfam" id="PF03061">
    <property type="entry name" value="4HBT"/>
    <property type="match status" value="1"/>
</dbReference>
<keyword evidence="2" id="KW-0378">Hydrolase</keyword>
<accession>A0A554NBW5</accession>
<dbReference type="SUPFAM" id="SSF54637">
    <property type="entry name" value="Thioesterase/thiol ester dehydrase-isomerase"/>
    <property type="match status" value="1"/>
</dbReference>
<sequence length="137" mass="14453">MTDANHEFLASHDHLRDLGIELEAQDEGRVRATLAHRDRLTNPGTDSIQGGVVATLLDHAAGAALRTTLEDPLSTPHASTDLNVSYLRPADDDLTAEATVLRVGGSMGVVRVAVTAGKGADERVVAEGRVTLHISRG</sequence>
<evidence type="ECO:0000313" key="4">
    <source>
        <dbReference type="EMBL" id="TSD14862.1"/>
    </source>
</evidence>
<dbReference type="InterPro" id="IPR029069">
    <property type="entry name" value="HotDog_dom_sf"/>
</dbReference>
<name>A0A554NBW5_9EURY</name>
<dbReference type="InterPro" id="IPR039298">
    <property type="entry name" value="ACOT13"/>
</dbReference>
<evidence type="ECO:0000256" key="1">
    <source>
        <dbReference type="ARBA" id="ARBA00008324"/>
    </source>
</evidence>
<evidence type="ECO:0000313" key="5">
    <source>
        <dbReference type="Proteomes" id="UP000319894"/>
    </source>
</evidence>
<reference evidence="4 5" key="1">
    <citation type="submission" date="2018-06" db="EMBL/GenBank/DDBJ databases">
        <title>Natronomonas sp. F16-60 a new haloarchaeon isolated from a solar saltern of Isla Cristina, Huelva, Spain.</title>
        <authorList>
            <person name="Duran-Viseras A."/>
            <person name="Sanchez-Porro C."/>
            <person name="Ventosa A."/>
        </authorList>
    </citation>
    <scope>NUCLEOTIDE SEQUENCE [LARGE SCALE GENOMIC DNA]</scope>
    <source>
        <strain evidence="4 5">F16-60</strain>
    </source>
</reference>
<dbReference type="NCBIfam" id="TIGR00369">
    <property type="entry name" value="unchar_dom_1"/>
    <property type="match status" value="1"/>
</dbReference>
<dbReference type="CDD" id="cd03443">
    <property type="entry name" value="PaaI_thioesterase"/>
    <property type="match status" value="1"/>
</dbReference>
<gene>
    <name evidence="4" type="ORF">DP107_07860</name>
</gene>
<protein>
    <submittedName>
        <fullName evidence="4">PaaI family thioesterase</fullName>
    </submittedName>
</protein>
<dbReference type="PANTHER" id="PTHR21660:SF1">
    <property type="entry name" value="ACYL-COENZYME A THIOESTERASE 13"/>
    <property type="match status" value="1"/>
</dbReference>
<dbReference type="AlphaFoldDB" id="A0A554NBW5"/>
<evidence type="ECO:0000259" key="3">
    <source>
        <dbReference type="Pfam" id="PF03061"/>
    </source>
</evidence>
<comment type="caution">
    <text evidence="4">The sequence shown here is derived from an EMBL/GenBank/DDBJ whole genome shotgun (WGS) entry which is preliminary data.</text>
</comment>
<dbReference type="OrthoDB" id="202321at2157"/>
<dbReference type="GO" id="GO:0047617">
    <property type="term" value="F:fatty acyl-CoA hydrolase activity"/>
    <property type="evidence" value="ECO:0007669"/>
    <property type="project" value="InterPro"/>
</dbReference>
<dbReference type="RefSeq" id="WP_144261580.1">
    <property type="nucleotide sequence ID" value="NZ_QMDX01000003.1"/>
</dbReference>
<organism evidence="4 5">
    <name type="scientific">Haloglomus irregulare</name>
    <dbReference type="NCBI Taxonomy" id="2234134"/>
    <lineage>
        <taxon>Archaea</taxon>
        <taxon>Methanobacteriati</taxon>
        <taxon>Methanobacteriota</taxon>
        <taxon>Stenosarchaea group</taxon>
        <taxon>Halobacteria</taxon>
        <taxon>Halobacteriales</taxon>
        <taxon>Natronomonadaceae</taxon>
        <taxon>Haloglomus</taxon>
    </lineage>
</organism>
<evidence type="ECO:0000256" key="2">
    <source>
        <dbReference type="ARBA" id="ARBA00022801"/>
    </source>
</evidence>
<dbReference type="PANTHER" id="PTHR21660">
    <property type="entry name" value="THIOESTERASE SUPERFAMILY MEMBER-RELATED"/>
    <property type="match status" value="1"/>
</dbReference>
<keyword evidence="5" id="KW-1185">Reference proteome</keyword>
<feature type="domain" description="Thioesterase" evidence="3">
    <location>
        <begin position="50"/>
        <end position="120"/>
    </location>
</feature>
<proteinExistence type="inferred from homology"/>
<dbReference type="Gene3D" id="3.10.129.10">
    <property type="entry name" value="Hotdog Thioesterase"/>
    <property type="match status" value="1"/>
</dbReference>
<dbReference type="InterPro" id="IPR003736">
    <property type="entry name" value="PAAI_dom"/>
</dbReference>
<comment type="similarity">
    <text evidence="1">Belongs to the thioesterase PaaI family.</text>
</comment>